<name>A0ABS1NVU6_9ACTN</name>
<dbReference type="PANTHER" id="PTHR30466">
    <property type="entry name" value="FLAVIN REDUCTASE"/>
    <property type="match status" value="1"/>
</dbReference>
<dbReference type="Pfam" id="PF01613">
    <property type="entry name" value="Flavin_Reduct"/>
    <property type="match status" value="1"/>
</dbReference>
<evidence type="ECO:0000313" key="4">
    <source>
        <dbReference type="Proteomes" id="UP000621386"/>
    </source>
</evidence>
<dbReference type="EMBL" id="JAERRH010000002">
    <property type="protein sequence ID" value="MBL1103930.1"/>
    <property type="molecule type" value="Genomic_DNA"/>
</dbReference>
<dbReference type="InterPro" id="IPR002563">
    <property type="entry name" value="Flavin_Rdtase-like_dom"/>
</dbReference>
<dbReference type="InterPro" id="IPR050268">
    <property type="entry name" value="NADH-dep_flavin_reductase"/>
</dbReference>
<protein>
    <submittedName>
        <fullName evidence="3">Flavin reductase family protein</fullName>
    </submittedName>
</protein>
<dbReference type="Proteomes" id="UP000621386">
    <property type="component" value="Unassembled WGS sequence"/>
</dbReference>
<comment type="caution">
    <text evidence="3">The sequence shown here is derived from an EMBL/GenBank/DDBJ whole genome shotgun (WGS) entry which is preliminary data.</text>
</comment>
<organism evidence="3 4">
    <name type="scientific">Streptomyces musisoli</name>
    <dbReference type="NCBI Taxonomy" id="2802280"/>
    <lineage>
        <taxon>Bacteria</taxon>
        <taxon>Bacillati</taxon>
        <taxon>Actinomycetota</taxon>
        <taxon>Actinomycetes</taxon>
        <taxon>Kitasatosporales</taxon>
        <taxon>Streptomycetaceae</taxon>
        <taxon>Streptomyces</taxon>
    </lineage>
</organism>
<gene>
    <name evidence="3" type="ORF">JK361_04805</name>
</gene>
<proteinExistence type="predicted"/>
<feature type="domain" description="Flavin reductase like" evidence="2">
    <location>
        <begin position="18"/>
        <end position="160"/>
    </location>
</feature>
<keyword evidence="4" id="KW-1185">Reference proteome</keyword>
<evidence type="ECO:0000313" key="3">
    <source>
        <dbReference type="EMBL" id="MBL1103930.1"/>
    </source>
</evidence>
<dbReference type="RefSeq" id="WP_201814390.1">
    <property type="nucleotide sequence ID" value="NZ_JAERRH010000002.1"/>
</dbReference>
<reference evidence="3 4" key="1">
    <citation type="submission" date="2021-01" db="EMBL/GenBank/DDBJ databases">
        <title>WGS of actinomycetes isolated from Thailand.</title>
        <authorList>
            <person name="Thawai C."/>
        </authorList>
    </citation>
    <scope>NUCLEOTIDE SEQUENCE [LARGE SCALE GENOMIC DNA]</scope>
    <source>
        <strain evidence="3 4">CH5-8</strain>
    </source>
</reference>
<accession>A0ABS1NVU6</accession>
<dbReference type="InterPro" id="IPR012349">
    <property type="entry name" value="Split_barrel_FMN-bd"/>
</dbReference>
<dbReference type="SUPFAM" id="SSF50475">
    <property type="entry name" value="FMN-binding split barrel"/>
    <property type="match status" value="1"/>
</dbReference>
<evidence type="ECO:0000259" key="2">
    <source>
        <dbReference type="SMART" id="SM00903"/>
    </source>
</evidence>
<keyword evidence="1" id="KW-0560">Oxidoreductase</keyword>
<dbReference type="Gene3D" id="2.30.110.10">
    <property type="entry name" value="Electron Transport, Fmn-binding Protein, Chain A"/>
    <property type="match status" value="1"/>
</dbReference>
<sequence length="168" mass="17796">MLDSQMSVVEPETFRDAMSSLASGVAVVTAAGLEGGPCGLLVSSLCSYSATPPSVLLAIDRRSRSCTPLLAAEEFGIHLLHAGQGAAAAAFASRAGHKFAGQQWSWDGPVPRLADALVYLRCLRARVVEHGDHAVLIGDVTRCEAAPGEPLVYFRRALDWQLTAPDRP</sequence>
<evidence type="ECO:0000256" key="1">
    <source>
        <dbReference type="ARBA" id="ARBA00023002"/>
    </source>
</evidence>
<dbReference type="SMART" id="SM00903">
    <property type="entry name" value="Flavin_Reduct"/>
    <property type="match status" value="1"/>
</dbReference>
<dbReference type="PANTHER" id="PTHR30466:SF1">
    <property type="entry name" value="FMN REDUCTASE (NADH) RUTF"/>
    <property type="match status" value="1"/>
</dbReference>